<evidence type="ECO:0000259" key="7">
    <source>
        <dbReference type="PROSITE" id="PS51650"/>
    </source>
</evidence>
<dbReference type="Pfam" id="PF20421">
    <property type="entry name" value="DHR-2_Lobe_C"/>
    <property type="match status" value="1"/>
</dbReference>
<dbReference type="InterPro" id="IPR032376">
    <property type="entry name" value="DOCK_N"/>
</dbReference>
<dbReference type="Pfam" id="PF23554">
    <property type="entry name" value="TPR_DOCK"/>
    <property type="match status" value="2"/>
</dbReference>
<dbReference type="GO" id="GO:0007264">
    <property type="term" value="P:small GTPase-mediated signal transduction"/>
    <property type="evidence" value="ECO:0007669"/>
    <property type="project" value="InterPro"/>
</dbReference>
<dbReference type="InterPro" id="IPR046769">
    <property type="entry name" value="DOCKER_Lobe_A"/>
</dbReference>
<dbReference type="PROSITE" id="PS51651">
    <property type="entry name" value="DOCKER"/>
    <property type="match status" value="1"/>
</dbReference>
<dbReference type="InterPro" id="IPR046773">
    <property type="entry name" value="DOCKER_Lobe_C"/>
</dbReference>
<dbReference type="OrthoDB" id="18896at2759"/>
<keyword evidence="3" id="KW-0597">Phosphoprotein</keyword>
<dbReference type="InterPro" id="IPR026791">
    <property type="entry name" value="DOCK"/>
</dbReference>
<dbReference type="Gene3D" id="1.20.1270.350">
    <property type="entry name" value="Dedicator of cytokinesis N-terminal subdomain"/>
    <property type="match status" value="1"/>
</dbReference>
<keyword evidence="4" id="KW-0344">Guanine-nucleotide releasing factor</keyword>
<feature type="domain" description="C2 DOCK-type" evidence="7">
    <location>
        <begin position="669"/>
        <end position="873"/>
    </location>
</feature>
<keyword evidence="2" id="KW-0963">Cytoplasm</keyword>
<feature type="region of interest" description="Disordered" evidence="6">
    <location>
        <begin position="180"/>
        <end position="255"/>
    </location>
</feature>
<comment type="caution">
    <text evidence="9">The sequence shown here is derived from an EMBL/GenBank/DDBJ whole genome shotgun (WGS) entry which is preliminary data.</text>
</comment>
<evidence type="ECO:0008006" key="11">
    <source>
        <dbReference type="Google" id="ProtNLM"/>
    </source>
</evidence>
<evidence type="ECO:0000256" key="2">
    <source>
        <dbReference type="ARBA" id="ARBA00022490"/>
    </source>
</evidence>
<feature type="region of interest" description="Disordered" evidence="6">
    <location>
        <begin position="2061"/>
        <end position="2081"/>
    </location>
</feature>
<evidence type="ECO:0000313" key="9">
    <source>
        <dbReference type="EMBL" id="PSS30954.1"/>
    </source>
</evidence>
<accession>A0A2R6RLP7</accession>
<dbReference type="Pfam" id="PF20422">
    <property type="entry name" value="DHR-2_Lobe_B"/>
    <property type="match status" value="1"/>
</dbReference>
<evidence type="ECO:0000256" key="5">
    <source>
        <dbReference type="PROSITE-ProRule" id="PRU00983"/>
    </source>
</evidence>
<dbReference type="InterPro" id="IPR042455">
    <property type="entry name" value="DOCK_N_sub1"/>
</dbReference>
<dbReference type="GO" id="GO:0005886">
    <property type="term" value="C:plasma membrane"/>
    <property type="evidence" value="ECO:0007669"/>
    <property type="project" value="TreeGrafter"/>
</dbReference>
<proteinExistence type="inferred from homology"/>
<feature type="domain" description="DOCKER" evidence="8">
    <location>
        <begin position="1598"/>
        <end position="2015"/>
    </location>
</feature>
<dbReference type="InterPro" id="IPR056372">
    <property type="entry name" value="TPR_DOCK"/>
</dbReference>
<dbReference type="Proteomes" id="UP000186601">
    <property type="component" value="Unassembled WGS sequence"/>
</dbReference>
<evidence type="ECO:0000313" key="10">
    <source>
        <dbReference type="Proteomes" id="UP000186601"/>
    </source>
</evidence>
<dbReference type="PANTHER" id="PTHR45653">
    <property type="entry name" value="DEDICATOR OF CYTOKINESIS"/>
    <property type="match status" value="1"/>
</dbReference>
<evidence type="ECO:0000256" key="6">
    <source>
        <dbReference type="SAM" id="MobiDB-lite"/>
    </source>
</evidence>
<reference evidence="9 10" key="1">
    <citation type="submission" date="2018-02" db="EMBL/GenBank/DDBJ databases">
        <title>Genome sequence of the basidiomycete white-rot fungus Phlebia centrifuga.</title>
        <authorList>
            <person name="Granchi Z."/>
            <person name="Peng M."/>
            <person name="de Vries R.P."/>
            <person name="Hilden K."/>
            <person name="Makela M.R."/>
            <person name="Grigoriev I."/>
            <person name="Riley R."/>
        </authorList>
    </citation>
    <scope>NUCLEOTIDE SEQUENCE [LARGE SCALE GENOMIC DNA]</scope>
    <source>
        <strain evidence="9 10">FBCC195</strain>
    </source>
</reference>
<feature type="region of interest" description="Disordered" evidence="6">
    <location>
        <begin position="2018"/>
        <end position="2047"/>
    </location>
</feature>
<dbReference type="EMBL" id="MLYV02000231">
    <property type="protein sequence ID" value="PSS30954.1"/>
    <property type="molecule type" value="Genomic_DNA"/>
</dbReference>
<dbReference type="Pfam" id="PF06920">
    <property type="entry name" value="DHR-2_Lobe_A"/>
    <property type="match status" value="1"/>
</dbReference>
<dbReference type="CDD" id="cd08679">
    <property type="entry name" value="C2_DOCK180_related"/>
    <property type="match status" value="1"/>
</dbReference>
<evidence type="ECO:0000256" key="1">
    <source>
        <dbReference type="ARBA" id="ARBA00004496"/>
    </source>
</evidence>
<dbReference type="InterPro" id="IPR027357">
    <property type="entry name" value="DOCKER_dom"/>
</dbReference>
<dbReference type="PANTHER" id="PTHR45653:SF10">
    <property type="entry name" value="MYOBLAST CITY, ISOFORM B"/>
    <property type="match status" value="1"/>
</dbReference>
<comment type="similarity">
    <text evidence="5">Belongs to the DOCK family.</text>
</comment>
<organism evidence="9 10">
    <name type="scientific">Hermanssonia centrifuga</name>
    <dbReference type="NCBI Taxonomy" id="98765"/>
    <lineage>
        <taxon>Eukaryota</taxon>
        <taxon>Fungi</taxon>
        <taxon>Dikarya</taxon>
        <taxon>Basidiomycota</taxon>
        <taxon>Agaricomycotina</taxon>
        <taxon>Agaricomycetes</taxon>
        <taxon>Polyporales</taxon>
        <taxon>Meruliaceae</taxon>
        <taxon>Hermanssonia</taxon>
    </lineage>
</organism>
<feature type="region of interest" description="Disordered" evidence="6">
    <location>
        <begin position="2108"/>
        <end position="2138"/>
    </location>
</feature>
<feature type="compositionally biased region" description="Low complexity" evidence="6">
    <location>
        <begin position="2030"/>
        <end position="2046"/>
    </location>
</feature>
<dbReference type="InterPro" id="IPR043161">
    <property type="entry name" value="DOCK_C_lobe_A"/>
</dbReference>
<dbReference type="GO" id="GO:0005085">
    <property type="term" value="F:guanyl-nucleotide exchange factor activity"/>
    <property type="evidence" value="ECO:0007669"/>
    <property type="project" value="UniProtKB-KW"/>
</dbReference>
<keyword evidence="10" id="KW-1185">Reference proteome</keyword>
<feature type="compositionally biased region" description="Polar residues" evidence="6">
    <location>
        <begin position="2018"/>
        <end position="2029"/>
    </location>
</feature>
<evidence type="ECO:0000256" key="4">
    <source>
        <dbReference type="ARBA" id="ARBA00022658"/>
    </source>
</evidence>
<dbReference type="Pfam" id="PF16172">
    <property type="entry name" value="DOCK_N"/>
    <property type="match status" value="1"/>
</dbReference>
<dbReference type="PROSITE" id="PS51650">
    <property type="entry name" value="C2_DOCK"/>
    <property type="match status" value="1"/>
</dbReference>
<evidence type="ECO:0000259" key="8">
    <source>
        <dbReference type="PROSITE" id="PS51651"/>
    </source>
</evidence>
<sequence length="2176" mass="244158">MSGQPPSRRGLWEPLPRFIYGYAVHPLSPSRRDTRLSNRTFTRPVSSFTDASGDEHLVHRDVVSLEVGDEIYAFERYTPRDKEVEGVWYRGYVVCTSRRPPVTWQTSTDPSTSASKAPAKVDETQQVFIGIFPQSHIFVRDELPDAEGRLAEMASSFNSGPNGYTPAADLYAQWNRDKVEMDEEDGDTQSVAPSIAPRKSSFKLTPPPEQANSTRARLPVYPASLRSVSPTSQVPKPLPPRPSLRPADDTASGGEQPIIDEIASALREWHMLMFQYLARRDYKLFEVIRDHIEALHLGRRQLLAQTLSAEETVNLRRQCVARLVSGNILQGLDVIVRHPSWGGLVTVDVEGELDSRSWVSAVRMYAMQVSLAYMDVSTSNVEVPSLGASIDYIPMNGPQPTPAHSTFADVSRSRSQSKSLGSLGRSPDPQPSRAKFYHVFLDLRAFVASLCAAGESVELFFSLYNKNDSTKVSEEFCAVLNSNGALARDPDSRIRTLFTDLVPQDAQAPIYLVCSIVRNGAMKMGSSMGSIPEANKRSSEISSIVWNESSDSNGLPSQFRRPFGCAVLELTQLKKMASEGIEVSSTREHTIPIYVPTNEATFSTLHQDILNGNFKEYEKSTRAETLAVSVKIFYGDSDTIIRENSSLLQDTPLTLRLGFPDVVFPGDVRNEFYVKLWSGDFSASQTSSARRSVTNFARGHVGTVSGNVQVTIEVRNQDGQTIDHVITRCSGEPEVSQYNSMVFQRTSQPTFGELMKVKLPFQGAQQWHLFFTFRQRNTRERSLGRGATDVPERPFAFAFLPLFPDGRAFLEDGTHTLALYRADRLSQLTAEQYLAAAPWIIGNQRPEHVAVPVDMQRSAPLLRDTFVIRSSLCSTKFTQNLVLLSLLNWQTITDKELLCTILTKFSFVGEVEIVKFLRDIFDALFAILVSPVNQNGEMDHLVFNALVTVLGIVQDRRFSNFQPVLDVYIERHFNCAAASSHMIHSMNMLLQNPTASETASALRAALKVWHPIFKFIAHSRELQKAKELGMGGGATADHLETAFKKELHSHLAEINRMMSTTAPASIIGTQTIALRHFTSILPELAKVFPTMELVGIATKFANAIVVTKGKIVIWKLIMYLQLVRGFLFDIPQARSMLVESVVIWIKPHFGRFDEYVHTQLGDSESARDAARIDWLESIRLSVTVVAVMLDKLQQSLVNPTILADRNLLRQEQYNVEYLLSLFPRLLESYLEFLSPANQRAMDRVRSPSTIPSISPVTFPESYPFALVSNLPKNAQNTSPLPSSENKAVYNPGLGETAIVLLVLALSSPRKYLLNFLEGIYDIEGRDNLSAILSRLFKVAASILNNDAFPSNWLNVNILAHQVLIKIMDPVGTVLERTFIPNEQANFTFDVALWKEGFFVLLKLLSSQQLVIEELLPQTRRAVWRLAGDIRGEGAAILLRLWSALGWQLDDSTDSTTASRFGNYQIALSPLVGHVVNLCLSHHDQLRNNGVHILYCMIISEFHVSGNFDNIEYELVSKLDTLFMSDSKGDDISRAFFITHLRHLFDSSEVDVELRTRLTNFLDAVDMFLELLLSLRQLPEGEEFADDRVIATLRLMNFIRRIGRDEIYIKYVHQLVNMHLQSQNYVEAALTLKLHADLHEWDLNTFSPPMEDLGLPQQSQFHRKETLFLLILDYLGKGKAWERALEICKDLAFQHAEVTFNYSRLAEILRHQASLLEHIVTHQRYYSDYFRVAFYGNFPDAIRTKQFIYRGFEWEKFGAFCERMLNKHPGAQLLKTMGDPPADIRFGKIGEPPEDQYIQCTAVSPEPNRDLPIFTNPDVPPQIRTYYEHSDISLFSYSRPVTRVGPDGVEEVWYEKTYLTTEEAFPTVLRRSEVVDVAIVEISPVETALHEVQVRTRELDGLCQRYSALAKTAQVVPTTPLSMTLNAAVDAPLDTGIALFRQSFLTGEYVSRYPDRAEQVDKLQTAIDDQVRMIDSCLKLHGQLCPPEMLAFHNTLESFFRKNFQEEIQRLAVGSHSLDPTSFSTRNVQTSFSPSHSPSQSQQRSSPDTIAVNRQQFALNPLDLGRPFASSPPQSPRFPRDNGHLSVDGGISKQTPLQRGLAHLARHGFNGVASGPRDNADDIEEDSPRDSFVNGSGPPVANLSGAASLNTSTMGSMGSLRGRFSRFGSLNFGRRDG</sequence>
<dbReference type="STRING" id="98765.A0A2R6RLP7"/>
<dbReference type="GO" id="GO:0005737">
    <property type="term" value="C:cytoplasm"/>
    <property type="evidence" value="ECO:0007669"/>
    <property type="project" value="UniProtKB-SubCell"/>
</dbReference>
<evidence type="ECO:0000256" key="3">
    <source>
        <dbReference type="ARBA" id="ARBA00022553"/>
    </source>
</evidence>
<name>A0A2R6RLP7_9APHY</name>
<dbReference type="InterPro" id="IPR043162">
    <property type="entry name" value="DOCK_C_lobe_C"/>
</dbReference>
<dbReference type="CDD" id="cd11684">
    <property type="entry name" value="DHR2_DOCK"/>
    <property type="match status" value="1"/>
</dbReference>
<dbReference type="Gene3D" id="1.20.58.740">
    <property type="match status" value="1"/>
</dbReference>
<dbReference type="InterPro" id="IPR046770">
    <property type="entry name" value="DOCKER_Lobe_B"/>
</dbReference>
<dbReference type="InterPro" id="IPR035892">
    <property type="entry name" value="C2_domain_sf"/>
</dbReference>
<dbReference type="InterPro" id="IPR027007">
    <property type="entry name" value="C2_DOCK-type_domain"/>
</dbReference>
<dbReference type="GO" id="GO:0031267">
    <property type="term" value="F:small GTPase binding"/>
    <property type="evidence" value="ECO:0007669"/>
    <property type="project" value="TreeGrafter"/>
</dbReference>
<dbReference type="Gene3D" id="1.25.40.410">
    <property type="match status" value="1"/>
</dbReference>
<protein>
    <recommendedName>
        <fullName evidence="11">Cytoplasmic protein</fullName>
    </recommendedName>
</protein>
<comment type="subcellular location">
    <subcellularLocation>
        <location evidence="1">Cytoplasm</location>
    </subcellularLocation>
</comment>
<gene>
    <name evidence="9" type="ORF">PHLCEN_2v2523</name>
</gene>
<dbReference type="Gene3D" id="2.60.40.150">
    <property type="entry name" value="C2 domain"/>
    <property type="match status" value="1"/>
</dbReference>
<dbReference type="Pfam" id="PF14429">
    <property type="entry name" value="DOCK-C2"/>
    <property type="match status" value="1"/>
</dbReference>